<dbReference type="RefSeq" id="WP_135793951.1">
    <property type="nucleotide sequence ID" value="NZ_JBEPFF010000009.1"/>
</dbReference>
<dbReference type="Proteomes" id="UP000298513">
    <property type="component" value="Unassembled WGS sequence"/>
</dbReference>
<sequence>MTGEWPRVPHTVVMLRWLRAGVLTMVAVTALLYLVVANGAEEQIAAADRTTTAIRHIGEAYDQADAADTALKAVSRTGAIDLIGTSGDFANATARVSSHLTSATEGNAAGEQGLSHIQFVQGQLTTCVQSANAAVLDGRPGLDRARDALDDEPEYDGGDPVPFTGGLKQSLMDLKALEADARDRQRSSGWRDPALLRTLFLGPLAVMLLLAGVTGRLIVHRFRRYPGPALVLAPLATASISVPMCTMNPPNVAIALPVLAAAGALGYLAYRPRLAEYRFPRP</sequence>
<name>A0A4Z1D5L5_STRGP</name>
<comment type="caution">
    <text evidence="2">The sequence shown here is derived from an EMBL/GenBank/DDBJ whole genome shotgun (WGS) entry which is preliminary data.</text>
</comment>
<accession>A0A4Z1D5L5</accession>
<keyword evidence="3" id="KW-1185">Reference proteome</keyword>
<keyword evidence="1" id="KW-0472">Membrane</keyword>
<keyword evidence="1" id="KW-1133">Transmembrane helix</keyword>
<dbReference type="EMBL" id="SRRU01000011">
    <property type="protein sequence ID" value="TGN77055.1"/>
    <property type="molecule type" value="Genomic_DNA"/>
</dbReference>
<feature type="transmembrane region" description="Helical" evidence="1">
    <location>
        <begin position="252"/>
        <end position="270"/>
    </location>
</feature>
<keyword evidence="1" id="KW-0812">Transmembrane</keyword>
<evidence type="ECO:0000313" key="3">
    <source>
        <dbReference type="Proteomes" id="UP000298513"/>
    </source>
</evidence>
<evidence type="ECO:0000313" key="2">
    <source>
        <dbReference type="EMBL" id="TGN77055.1"/>
    </source>
</evidence>
<gene>
    <name evidence="2" type="ORF">E5082_27490</name>
</gene>
<evidence type="ECO:0000256" key="1">
    <source>
        <dbReference type="SAM" id="Phobius"/>
    </source>
</evidence>
<dbReference type="AlphaFoldDB" id="A0A4Z1D5L5"/>
<feature type="transmembrane region" description="Helical" evidence="1">
    <location>
        <begin position="194"/>
        <end position="219"/>
    </location>
</feature>
<protein>
    <submittedName>
        <fullName evidence="2">Uncharacterized protein</fullName>
    </submittedName>
</protein>
<reference evidence="2 3" key="1">
    <citation type="submission" date="2019-04" db="EMBL/GenBank/DDBJ databases">
        <title>Streptomyces sp. nov. Bv016 isolated from bark of Buahinia variegata.</title>
        <authorList>
            <person name="Kanchanasin P."/>
            <person name="Tanasupawat S."/>
            <person name="Yuki M."/>
            <person name="Kudo T."/>
        </authorList>
    </citation>
    <scope>NUCLEOTIDE SEQUENCE [LARGE SCALE GENOMIC DNA]</scope>
    <source>
        <strain evidence="2 3">JCM 4765</strain>
    </source>
</reference>
<proteinExistence type="predicted"/>
<feature type="transmembrane region" description="Helical" evidence="1">
    <location>
        <begin position="20"/>
        <end position="40"/>
    </location>
</feature>
<organism evidence="2 3">
    <name type="scientific">Streptomyces griseoluteus</name>
    <dbReference type="NCBI Taxonomy" id="29306"/>
    <lineage>
        <taxon>Bacteria</taxon>
        <taxon>Bacillati</taxon>
        <taxon>Actinomycetota</taxon>
        <taxon>Actinomycetes</taxon>
        <taxon>Kitasatosporales</taxon>
        <taxon>Streptomycetaceae</taxon>
        <taxon>Streptomyces</taxon>
    </lineage>
</organism>